<protein>
    <submittedName>
        <fullName evidence="3">Histidine phosphatase family protein</fullName>
    </submittedName>
</protein>
<feature type="active site" description="Proton donor/acceptor" evidence="1">
    <location>
        <position position="76"/>
    </location>
</feature>
<dbReference type="Pfam" id="PF00300">
    <property type="entry name" value="His_Phos_1"/>
    <property type="match status" value="1"/>
</dbReference>
<feature type="binding site" evidence="2">
    <location>
        <position position="52"/>
    </location>
    <ligand>
        <name>substrate</name>
    </ligand>
</feature>
<dbReference type="PANTHER" id="PTHR48100:SF1">
    <property type="entry name" value="HISTIDINE PHOSPHATASE FAMILY PROTEIN-RELATED"/>
    <property type="match status" value="1"/>
</dbReference>
<evidence type="ECO:0000256" key="1">
    <source>
        <dbReference type="PIRSR" id="PIRSR613078-1"/>
    </source>
</evidence>
<dbReference type="InterPro" id="IPR050275">
    <property type="entry name" value="PGM_Phosphatase"/>
</dbReference>
<dbReference type="GO" id="GO:0016791">
    <property type="term" value="F:phosphatase activity"/>
    <property type="evidence" value="ECO:0007669"/>
    <property type="project" value="TreeGrafter"/>
</dbReference>
<evidence type="ECO:0000313" key="4">
    <source>
        <dbReference type="Proteomes" id="UP000824201"/>
    </source>
</evidence>
<dbReference type="InterPro" id="IPR013078">
    <property type="entry name" value="His_Pase_superF_clade-1"/>
</dbReference>
<dbReference type="PANTHER" id="PTHR48100">
    <property type="entry name" value="BROAD-SPECIFICITY PHOSPHATASE YOR283W-RELATED"/>
    <property type="match status" value="1"/>
</dbReference>
<reference evidence="3" key="1">
    <citation type="submission" date="2020-10" db="EMBL/GenBank/DDBJ databases">
        <authorList>
            <person name="Gilroy R."/>
        </authorList>
    </citation>
    <scope>NUCLEOTIDE SEQUENCE</scope>
    <source>
        <strain evidence="3">ChiW13-3771</strain>
    </source>
</reference>
<accession>A0A9D1EEL5</accession>
<comment type="caution">
    <text evidence="3">The sequence shown here is derived from an EMBL/GenBank/DDBJ whole genome shotgun (WGS) entry which is preliminary data.</text>
</comment>
<dbReference type="SUPFAM" id="SSF53254">
    <property type="entry name" value="Phosphoglycerate mutase-like"/>
    <property type="match status" value="1"/>
</dbReference>
<sequence length="209" mass="23865">MKIYLIRHGRQNSRLCNVDVDLAEEGKQQARLVAERIKNWNIEKIYCSDLKRAMETAAIINETLNVNIVVESQLREIDFGEMTGHSDEENAKYFAFFQKKLKSRRCDLAYPGGECGADVYQRGFPVINKIVHGGTGNVAIVTHGGFIRCMLAGILGMDFAKKSMFGKNMENTSITELDYDTDSEMFTFERFNDYTHLEGKPELLRSSWK</sequence>
<dbReference type="AlphaFoldDB" id="A0A9D1EEL5"/>
<feature type="active site" description="Tele-phosphohistidine intermediate" evidence="1">
    <location>
        <position position="8"/>
    </location>
</feature>
<reference evidence="3" key="2">
    <citation type="journal article" date="2021" name="PeerJ">
        <title>Extensive microbial diversity within the chicken gut microbiome revealed by metagenomics and culture.</title>
        <authorList>
            <person name="Gilroy R."/>
            <person name="Ravi A."/>
            <person name="Getino M."/>
            <person name="Pursley I."/>
            <person name="Horton D.L."/>
            <person name="Alikhan N.F."/>
            <person name="Baker D."/>
            <person name="Gharbi K."/>
            <person name="Hall N."/>
            <person name="Watson M."/>
            <person name="Adriaenssens E.M."/>
            <person name="Foster-Nyarko E."/>
            <person name="Jarju S."/>
            <person name="Secka A."/>
            <person name="Antonio M."/>
            <person name="Oren A."/>
            <person name="Chaudhuri R.R."/>
            <person name="La Ragione R."/>
            <person name="Hildebrand F."/>
            <person name="Pallen M.J."/>
        </authorList>
    </citation>
    <scope>NUCLEOTIDE SEQUENCE</scope>
    <source>
        <strain evidence="3">ChiW13-3771</strain>
    </source>
</reference>
<evidence type="ECO:0000256" key="2">
    <source>
        <dbReference type="PIRSR" id="PIRSR613078-2"/>
    </source>
</evidence>
<dbReference type="InterPro" id="IPR029033">
    <property type="entry name" value="His_PPase_superfam"/>
</dbReference>
<dbReference type="EMBL" id="DVHN01000072">
    <property type="protein sequence ID" value="HIR88553.1"/>
    <property type="molecule type" value="Genomic_DNA"/>
</dbReference>
<evidence type="ECO:0000313" key="3">
    <source>
        <dbReference type="EMBL" id="HIR88553.1"/>
    </source>
</evidence>
<name>A0A9D1EEL5_9FIRM</name>
<dbReference type="CDD" id="cd07067">
    <property type="entry name" value="HP_PGM_like"/>
    <property type="match status" value="1"/>
</dbReference>
<dbReference type="Gene3D" id="3.40.50.1240">
    <property type="entry name" value="Phosphoglycerate mutase-like"/>
    <property type="match status" value="1"/>
</dbReference>
<organism evidence="3 4">
    <name type="scientific">Candidatus Fimimorpha faecalis</name>
    <dbReference type="NCBI Taxonomy" id="2840824"/>
    <lineage>
        <taxon>Bacteria</taxon>
        <taxon>Bacillati</taxon>
        <taxon>Bacillota</taxon>
        <taxon>Clostridia</taxon>
        <taxon>Eubacteriales</taxon>
        <taxon>Candidatus Fimimorpha</taxon>
    </lineage>
</organism>
<proteinExistence type="predicted"/>
<gene>
    <name evidence="3" type="ORF">IAC96_06330</name>
</gene>
<dbReference type="GO" id="GO:0005737">
    <property type="term" value="C:cytoplasm"/>
    <property type="evidence" value="ECO:0007669"/>
    <property type="project" value="TreeGrafter"/>
</dbReference>
<dbReference type="SMART" id="SM00855">
    <property type="entry name" value="PGAM"/>
    <property type="match status" value="1"/>
</dbReference>
<dbReference type="Proteomes" id="UP000824201">
    <property type="component" value="Unassembled WGS sequence"/>
</dbReference>